<feature type="signal peptide" evidence="2">
    <location>
        <begin position="1"/>
        <end position="21"/>
    </location>
</feature>
<feature type="chain" id="PRO_5025662024" description="Ubiquitin 3 binding protein But2 C-terminal domain-containing protein" evidence="2">
    <location>
        <begin position="22"/>
        <end position="239"/>
    </location>
</feature>
<evidence type="ECO:0000256" key="2">
    <source>
        <dbReference type="SAM" id="SignalP"/>
    </source>
</evidence>
<gene>
    <name evidence="3" type="ORF">T440DRAFT_558027</name>
</gene>
<evidence type="ECO:0000313" key="3">
    <source>
        <dbReference type="EMBL" id="KAF2846594.1"/>
    </source>
</evidence>
<sequence>MVLGILTAIAACPAIVGTTEAVRQGQRQNAREKHRGLKTNLSVVCSRATRGGREIDGCEIVLSEGKVRDPYISGQLYLNVPSEEFPDGHPEDHPFAGYFLPFPDQDWGRQGEGMVSTVSNEPPQLNWIYVDRDTCEVKYGDRVTSEPHIVGPWDVTKMDRRVILTGWEGFVAVCYGPGEWALYFDVDDNGLQGVVGDEMLRMEIELVRRERKQERTLTGPAGEAEAKAGTEDPEGNDDA</sequence>
<reference evidence="3" key="1">
    <citation type="submission" date="2020-01" db="EMBL/GenBank/DDBJ databases">
        <authorList>
            <consortium name="DOE Joint Genome Institute"/>
            <person name="Haridas S."/>
            <person name="Albert R."/>
            <person name="Binder M."/>
            <person name="Bloem J."/>
            <person name="Labutti K."/>
            <person name="Salamov A."/>
            <person name="Andreopoulos B."/>
            <person name="Baker S.E."/>
            <person name="Barry K."/>
            <person name="Bills G."/>
            <person name="Bluhm B.H."/>
            <person name="Cannon C."/>
            <person name="Castanera R."/>
            <person name="Culley D.E."/>
            <person name="Daum C."/>
            <person name="Ezra D."/>
            <person name="Gonzalez J.B."/>
            <person name="Henrissat B."/>
            <person name="Kuo A."/>
            <person name="Liang C."/>
            <person name="Lipzen A."/>
            <person name="Lutzoni F."/>
            <person name="Magnuson J."/>
            <person name="Mondo S."/>
            <person name="Nolan M."/>
            <person name="Ohm R."/>
            <person name="Pangilinan J."/>
            <person name="Park H.-J."/>
            <person name="Ramirez L."/>
            <person name="Alfaro M."/>
            <person name="Sun H."/>
            <person name="Tritt A."/>
            <person name="Yoshinaga Y."/>
            <person name="Zwiers L.-H."/>
            <person name="Turgeon B.G."/>
            <person name="Goodwin S.B."/>
            <person name="Spatafora J.W."/>
            <person name="Crous P.W."/>
            <person name="Grigoriev I.V."/>
        </authorList>
    </citation>
    <scope>NUCLEOTIDE SEQUENCE</scope>
    <source>
        <strain evidence="3">IPT5</strain>
    </source>
</reference>
<protein>
    <recommendedName>
        <fullName evidence="5">Ubiquitin 3 binding protein But2 C-terminal domain-containing protein</fullName>
    </recommendedName>
</protein>
<dbReference type="EMBL" id="MU006333">
    <property type="protein sequence ID" value="KAF2846594.1"/>
    <property type="molecule type" value="Genomic_DNA"/>
</dbReference>
<accession>A0A6A7AUY2</accession>
<evidence type="ECO:0000256" key="1">
    <source>
        <dbReference type="SAM" id="MobiDB-lite"/>
    </source>
</evidence>
<feature type="region of interest" description="Disordered" evidence="1">
    <location>
        <begin position="211"/>
        <end position="239"/>
    </location>
</feature>
<proteinExistence type="predicted"/>
<organism evidence="3 4">
    <name type="scientific">Plenodomus tracheiphilus IPT5</name>
    <dbReference type="NCBI Taxonomy" id="1408161"/>
    <lineage>
        <taxon>Eukaryota</taxon>
        <taxon>Fungi</taxon>
        <taxon>Dikarya</taxon>
        <taxon>Ascomycota</taxon>
        <taxon>Pezizomycotina</taxon>
        <taxon>Dothideomycetes</taxon>
        <taxon>Pleosporomycetidae</taxon>
        <taxon>Pleosporales</taxon>
        <taxon>Pleosporineae</taxon>
        <taxon>Leptosphaeriaceae</taxon>
        <taxon>Plenodomus</taxon>
    </lineage>
</organism>
<keyword evidence="4" id="KW-1185">Reference proteome</keyword>
<evidence type="ECO:0000313" key="4">
    <source>
        <dbReference type="Proteomes" id="UP000799423"/>
    </source>
</evidence>
<dbReference type="OrthoDB" id="3928002at2759"/>
<dbReference type="PANTHER" id="PTHR38049">
    <property type="entry name" value="RICIN B LECTIN DOMAIN-CONTAINING PROTEIN"/>
    <property type="match status" value="1"/>
</dbReference>
<name>A0A6A7AUY2_9PLEO</name>
<dbReference type="Proteomes" id="UP000799423">
    <property type="component" value="Unassembled WGS sequence"/>
</dbReference>
<dbReference type="AlphaFoldDB" id="A0A6A7AUY2"/>
<evidence type="ECO:0008006" key="5">
    <source>
        <dbReference type="Google" id="ProtNLM"/>
    </source>
</evidence>
<dbReference type="PANTHER" id="PTHR38049:SF2">
    <property type="entry name" value="RICIN B LECTIN DOMAIN-CONTAINING PROTEIN"/>
    <property type="match status" value="1"/>
</dbReference>
<keyword evidence="2" id="KW-0732">Signal</keyword>